<feature type="non-terminal residue" evidence="8">
    <location>
        <position position="224"/>
    </location>
</feature>
<feature type="compositionally biased region" description="Polar residues" evidence="7">
    <location>
        <begin position="166"/>
        <end position="180"/>
    </location>
</feature>
<dbReference type="GO" id="GO:0005730">
    <property type="term" value="C:nucleolus"/>
    <property type="evidence" value="ECO:0007669"/>
    <property type="project" value="UniProtKB-SubCell"/>
</dbReference>
<sequence>MDSGDEGISEKRIVKRRKPINRKTKLSIVFNEDARKDFLTGFHRRKMGRQKKAQEELKQFLKEEKKRIKKEAKDSLKKLVLSTRPIPELEHLHSEEYELPNHSVSIVELSSSALESKNHWIGSNKVQYETDKEGGSDSDKEEEEGESNLLGMELKSEKDVKKAIKQQATKQVQKSKAFQTKQRIEKKKQMKKSSKNKHERVKARMKKQMKKSSKNKHERVKARM</sequence>
<feature type="region of interest" description="Disordered" evidence="7">
    <location>
        <begin position="120"/>
        <end position="224"/>
    </location>
</feature>
<accession>A0A1B6MTU7</accession>
<dbReference type="AlphaFoldDB" id="A0A1B6MTU7"/>
<comment type="similarity">
    <text evidence="2">Belongs to the RRP17 family.</text>
</comment>
<reference evidence="8" key="1">
    <citation type="submission" date="2015-11" db="EMBL/GenBank/DDBJ databases">
        <title>De novo transcriptome assembly of four potential Pierce s Disease insect vectors from Arizona vineyards.</title>
        <authorList>
            <person name="Tassone E.E."/>
        </authorList>
    </citation>
    <scope>NUCLEOTIDE SEQUENCE</scope>
</reference>
<feature type="compositionally biased region" description="Basic and acidic residues" evidence="7">
    <location>
        <begin position="128"/>
        <end position="138"/>
    </location>
</feature>
<protein>
    <recommendedName>
        <fullName evidence="3">Nucleolar protein 12</fullName>
    </recommendedName>
</protein>
<dbReference type="PANTHER" id="PTHR14577">
    <property type="entry name" value="NUCLEOLAR PROTEIN 12"/>
    <property type="match status" value="1"/>
</dbReference>
<organism evidence="8">
    <name type="scientific">Graphocephala atropunctata</name>
    <dbReference type="NCBI Taxonomy" id="36148"/>
    <lineage>
        <taxon>Eukaryota</taxon>
        <taxon>Metazoa</taxon>
        <taxon>Ecdysozoa</taxon>
        <taxon>Arthropoda</taxon>
        <taxon>Hexapoda</taxon>
        <taxon>Insecta</taxon>
        <taxon>Pterygota</taxon>
        <taxon>Neoptera</taxon>
        <taxon>Paraneoptera</taxon>
        <taxon>Hemiptera</taxon>
        <taxon>Auchenorrhyncha</taxon>
        <taxon>Membracoidea</taxon>
        <taxon>Cicadellidae</taxon>
        <taxon>Cicadellinae</taxon>
        <taxon>Cicadellini</taxon>
        <taxon>Graphocephala</taxon>
    </lineage>
</organism>
<dbReference type="EMBL" id="GEBQ01000626">
    <property type="protein sequence ID" value="JAT39351.1"/>
    <property type="molecule type" value="Transcribed_RNA"/>
</dbReference>
<evidence type="ECO:0000256" key="2">
    <source>
        <dbReference type="ARBA" id="ARBA00007175"/>
    </source>
</evidence>
<proteinExistence type="inferred from homology"/>
<name>A0A1B6MTU7_9HEMI</name>
<keyword evidence="5" id="KW-0539">Nucleus</keyword>
<evidence type="ECO:0000256" key="5">
    <source>
        <dbReference type="ARBA" id="ARBA00023242"/>
    </source>
</evidence>
<dbReference type="PANTHER" id="PTHR14577:SF0">
    <property type="entry name" value="NUCLEOLAR PROTEIN 12"/>
    <property type="match status" value="1"/>
</dbReference>
<keyword evidence="4 6" id="KW-0175">Coiled coil</keyword>
<evidence type="ECO:0000313" key="8">
    <source>
        <dbReference type="EMBL" id="JAT39351.1"/>
    </source>
</evidence>
<evidence type="ECO:0000256" key="6">
    <source>
        <dbReference type="SAM" id="Coils"/>
    </source>
</evidence>
<comment type="subcellular location">
    <subcellularLocation>
        <location evidence="1">Nucleus</location>
        <location evidence="1">Nucleolus</location>
    </subcellularLocation>
</comment>
<feature type="coiled-coil region" evidence="6">
    <location>
        <begin position="44"/>
        <end position="78"/>
    </location>
</feature>
<evidence type="ECO:0000256" key="7">
    <source>
        <dbReference type="SAM" id="MobiDB-lite"/>
    </source>
</evidence>
<evidence type="ECO:0000256" key="1">
    <source>
        <dbReference type="ARBA" id="ARBA00004604"/>
    </source>
</evidence>
<gene>
    <name evidence="8" type="ORF">g.6427</name>
</gene>
<feature type="compositionally biased region" description="Basic residues" evidence="7">
    <location>
        <begin position="184"/>
        <end position="224"/>
    </location>
</feature>
<evidence type="ECO:0000256" key="4">
    <source>
        <dbReference type="ARBA" id="ARBA00023054"/>
    </source>
</evidence>
<dbReference type="Pfam" id="PF09805">
    <property type="entry name" value="Nop25"/>
    <property type="match status" value="1"/>
</dbReference>
<evidence type="ECO:0000256" key="3">
    <source>
        <dbReference type="ARBA" id="ARBA00015520"/>
    </source>
</evidence>
<dbReference type="InterPro" id="IPR019186">
    <property type="entry name" value="Nucleolar_protein_12"/>
</dbReference>
<dbReference type="GO" id="GO:0019843">
    <property type="term" value="F:rRNA binding"/>
    <property type="evidence" value="ECO:0007669"/>
    <property type="project" value="TreeGrafter"/>
</dbReference>